<feature type="transmembrane region" description="Helical" evidence="1">
    <location>
        <begin position="47"/>
        <end position="66"/>
    </location>
</feature>
<keyword evidence="1" id="KW-1133">Transmembrane helix</keyword>
<keyword evidence="1" id="KW-0472">Membrane</keyword>
<evidence type="ECO:0000313" key="2">
    <source>
        <dbReference type="EMBL" id="MDF4024983.1"/>
    </source>
</evidence>
<comment type="caution">
    <text evidence="2">The sequence shown here is derived from an EMBL/GenBank/DDBJ whole genome shotgun (WGS) entry which is preliminary data.</text>
</comment>
<protein>
    <recommendedName>
        <fullName evidence="4">DUF3311 domain-containing protein</fullName>
    </recommendedName>
</protein>
<reference evidence="2 3" key="1">
    <citation type="journal article" date="2024" name="Curr. Microbiol.">
        <title>Luteibacter sahnii sp. nov., A Novel Yellow-Colored Xanthomonadin Pigment Producing Probiotic Bacterium from Healthy Rice Seed Microbiome.</title>
        <authorList>
            <person name="Jaiswal G."/>
            <person name="Rana R."/>
            <person name="Nayak P.K."/>
            <person name="Chouhan R."/>
            <person name="Gandhi S.G."/>
            <person name="Patel H.K."/>
            <person name="Patil P.B."/>
        </authorList>
    </citation>
    <scope>NUCLEOTIDE SEQUENCE [LARGE SCALE GENOMIC DNA]</scope>
    <source>
        <strain evidence="2 3">PPL201</strain>
    </source>
</reference>
<evidence type="ECO:0000256" key="1">
    <source>
        <dbReference type="SAM" id="Phobius"/>
    </source>
</evidence>
<gene>
    <name evidence="2" type="ORF">P3W24_08415</name>
</gene>
<evidence type="ECO:0000313" key="3">
    <source>
        <dbReference type="Proteomes" id="UP001528850"/>
    </source>
</evidence>
<accession>A0ABT6BA28</accession>
<organism evidence="2 3">
    <name type="scientific">Luteibacter sahnii</name>
    <dbReference type="NCBI Taxonomy" id="3021977"/>
    <lineage>
        <taxon>Bacteria</taxon>
        <taxon>Pseudomonadati</taxon>
        <taxon>Pseudomonadota</taxon>
        <taxon>Gammaproteobacteria</taxon>
        <taxon>Lysobacterales</taxon>
        <taxon>Rhodanobacteraceae</taxon>
        <taxon>Luteibacter</taxon>
    </lineage>
</organism>
<dbReference type="Proteomes" id="UP001528850">
    <property type="component" value="Unassembled WGS sequence"/>
</dbReference>
<sequence length="80" mass="8255">MNVITTASPSRRLAWAVAAVLAIVGIVGLALAPRVAAAIPRTAIQIAYAWLCASFVGSAYVVVTLANDAEGATEDGDDYY</sequence>
<name>A0ABT6BA28_9GAMM</name>
<dbReference type="EMBL" id="JARJJS010000002">
    <property type="protein sequence ID" value="MDF4024983.1"/>
    <property type="molecule type" value="Genomic_DNA"/>
</dbReference>
<keyword evidence="3" id="KW-1185">Reference proteome</keyword>
<proteinExistence type="predicted"/>
<keyword evidence="1" id="KW-0812">Transmembrane</keyword>
<evidence type="ECO:0008006" key="4">
    <source>
        <dbReference type="Google" id="ProtNLM"/>
    </source>
</evidence>